<feature type="domain" description="FAD/NAD(P)-binding" evidence="1">
    <location>
        <begin position="28"/>
        <end position="348"/>
    </location>
</feature>
<dbReference type="InterPro" id="IPR023753">
    <property type="entry name" value="FAD/NAD-binding_dom"/>
</dbReference>
<evidence type="ECO:0000259" key="1">
    <source>
        <dbReference type="Pfam" id="PF07992"/>
    </source>
</evidence>
<dbReference type="PANTHER" id="PTHR43735:SF24">
    <property type="entry name" value="NUCLEOTIDE-DISULPHIDE OXIDOREDUCTASE AMID-LIKE, PUTATIVE (AFU_ORTHOLOGUE AFUA_1G17180)-RELATED"/>
    <property type="match status" value="1"/>
</dbReference>
<comment type="caution">
    <text evidence="2">The sequence shown here is derived from an EMBL/GenBank/DDBJ whole genome shotgun (WGS) entry which is preliminary data.</text>
</comment>
<dbReference type="Pfam" id="PF07992">
    <property type="entry name" value="Pyr_redox_2"/>
    <property type="match status" value="1"/>
</dbReference>
<dbReference type="SUPFAM" id="SSF51905">
    <property type="entry name" value="FAD/NAD(P)-binding domain"/>
    <property type="match status" value="1"/>
</dbReference>
<dbReference type="GO" id="GO:0050660">
    <property type="term" value="F:flavin adenine dinucleotide binding"/>
    <property type="evidence" value="ECO:0007669"/>
    <property type="project" value="TreeGrafter"/>
</dbReference>
<sequence length="460" mass="50295">MHLPLQSDPLNPFSPIANLSLCSAAPHRILIVGGAYAGISAVLNLLDLSEGKQRPSTYPLPDFGGAKSKRGVSITVIDERDGFFHPVGAPLAHVSKTYTSVMWKRYNLLKELSHACLKFKHGSVKKIDPETCVTEYVDRNGDTHMHPYDFLVLATGLRRHWPAVPKSESHRDYLRDAKALIEKITGGVKDATGRRVVVIGAGAVGIEFAGEVKNNHPSLSVTLVHSRTEVLSSEPLPTEFKQRAKLVLKEEGVELILNNRASVEDLPEGKYKVTLADGTEIIADAVLDTTKKGYPTTNCLPPSCLDDEREVKVTPHLTFQSTIKNFERHFAAGDVVAWSGIKRAGGAMVMGQVAATNLYAEILKQEDPSAGIKQGELPEYPVVMGLAIGKQCVTYDNNGIKWGEDVMKLYFQDDLGWKASLKYLGLTDIEEKQEVKKPAQVVVAEIVRKIEVDPVAVAAA</sequence>
<dbReference type="GO" id="GO:0004174">
    <property type="term" value="F:electron-transferring-flavoprotein dehydrogenase activity"/>
    <property type="evidence" value="ECO:0007669"/>
    <property type="project" value="TreeGrafter"/>
</dbReference>
<keyword evidence="3" id="KW-1185">Reference proteome</keyword>
<evidence type="ECO:0000313" key="2">
    <source>
        <dbReference type="EMBL" id="KAF2197950.1"/>
    </source>
</evidence>
<dbReference type="PANTHER" id="PTHR43735">
    <property type="entry name" value="APOPTOSIS-INDUCING FACTOR 1"/>
    <property type="match status" value="1"/>
</dbReference>
<organism evidence="2 3">
    <name type="scientific">Delitschia confertaspora ATCC 74209</name>
    <dbReference type="NCBI Taxonomy" id="1513339"/>
    <lineage>
        <taxon>Eukaryota</taxon>
        <taxon>Fungi</taxon>
        <taxon>Dikarya</taxon>
        <taxon>Ascomycota</taxon>
        <taxon>Pezizomycotina</taxon>
        <taxon>Dothideomycetes</taxon>
        <taxon>Pleosporomycetidae</taxon>
        <taxon>Pleosporales</taxon>
        <taxon>Delitschiaceae</taxon>
        <taxon>Delitschia</taxon>
    </lineage>
</organism>
<protein>
    <submittedName>
        <fullName evidence="2">FAD/NAD(P)-binding domain-containing protein</fullName>
    </submittedName>
</protein>
<reference evidence="2" key="1">
    <citation type="journal article" date="2020" name="Stud. Mycol.">
        <title>101 Dothideomycetes genomes: a test case for predicting lifestyles and emergence of pathogens.</title>
        <authorList>
            <person name="Haridas S."/>
            <person name="Albert R."/>
            <person name="Binder M."/>
            <person name="Bloem J."/>
            <person name="Labutti K."/>
            <person name="Salamov A."/>
            <person name="Andreopoulos B."/>
            <person name="Baker S."/>
            <person name="Barry K."/>
            <person name="Bills G."/>
            <person name="Bluhm B."/>
            <person name="Cannon C."/>
            <person name="Castanera R."/>
            <person name="Culley D."/>
            <person name="Daum C."/>
            <person name="Ezra D."/>
            <person name="Gonzalez J."/>
            <person name="Henrissat B."/>
            <person name="Kuo A."/>
            <person name="Liang C."/>
            <person name="Lipzen A."/>
            <person name="Lutzoni F."/>
            <person name="Magnuson J."/>
            <person name="Mondo S."/>
            <person name="Nolan M."/>
            <person name="Ohm R."/>
            <person name="Pangilinan J."/>
            <person name="Park H.-J."/>
            <person name="Ramirez L."/>
            <person name="Alfaro M."/>
            <person name="Sun H."/>
            <person name="Tritt A."/>
            <person name="Yoshinaga Y."/>
            <person name="Zwiers L.-H."/>
            <person name="Turgeon B."/>
            <person name="Goodwin S."/>
            <person name="Spatafora J."/>
            <person name="Crous P."/>
            <person name="Grigoriev I."/>
        </authorList>
    </citation>
    <scope>NUCLEOTIDE SEQUENCE</scope>
    <source>
        <strain evidence="2">ATCC 74209</strain>
    </source>
</reference>
<dbReference type="EMBL" id="ML994184">
    <property type="protein sequence ID" value="KAF2197950.1"/>
    <property type="molecule type" value="Genomic_DNA"/>
</dbReference>
<dbReference type="Gene3D" id="3.50.50.100">
    <property type="match status" value="1"/>
</dbReference>
<name>A0A9P4JEU5_9PLEO</name>
<proteinExistence type="predicted"/>
<dbReference type="OrthoDB" id="202203at2759"/>
<dbReference type="PRINTS" id="PR00368">
    <property type="entry name" value="FADPNR"/>
</dbReference>
<dbReference type="InterPro" id="IPR036188">
    <property type="entry name" value="FAD/NAD-bd_sf"/>
</dbReference>
<accession>A0A9P4JEU5</accession>
<dbReference type="GO" id="GO:0005737">
    <property type="term" value="C:cytoplasm"/>
    <property type="evidence" value="ECO:0007669"/>
    <property type="project" value="TreeGrafter"/>
</dbReference>
<gene>
    <name evidence="2" type="ORF">GQ43DRAFT_458185</name>
</gene>
<dbReference type="AlphaFoldDB" id="A0A9P4JEU5"/>
<dbReference type="Proteomes" id="UP000799536">
    <property type="component" value="Unassembled WGS sequence"/>
</dbReference>
<evidence type="ECO:0000313" key="3">
    <source>
        <dbReference type="Proteomes" id="UP000799536"/>
    </source>
</evidence>
<dbReference type="PRINTS" id="PR00411">
    <property type="entry name" value="PNDRDTASEI"/>
</dbReference>